<dbReference type="Pfam" id="PF00028">
    <property type="entry name" value="Cadherin"/>
    <property type="match status" value="4"/>
</dbReference>
<feature type="signal peptide" evidence="12">
    <location>
        <begin position="1"/>
        <end position="20"/>
    </location>
</feature>
<feature type="domain" description="Cadherin" evidence="13">
    <location>
        <begin position="125"/>
        <end position="233"/>
    </location>
</feature>
<evidence type="ECO:0000259" key="13">
    <source>
        <dbReference type="PROSITE" id="PS50268"/>
    </source>
</evidence>
<dbReference type="PRINTS" id="PR00205">
    <property type="entry name" value="CADHERIN"/>
</dbReference>
<keyword evidence="5 10" id="KW-0106">Calcium</keyword>
<dbReference type="Proteomes" id="UP000530263">
    <property type="component" value="Unassembled WGS sequence"/>
</dbReference>
<dbReference type="AlphaFoldDB" id="A0A7K4SC97"/>
<keyword evidence="3 12" id="KW-0732">Signal</keyword>
<evidence type="ECO:0000256" key="1">
    <source>
        <dbReference type="ARBA" id="ARBA00004167"/>
    </source>
</evidence>
<evidence type="ECO:0000256" key="5">
    <source>
        <dbReference type="ARBA" id="ARBA00022837"/>
    </source>
</evidence>
<dbReference type="GO" id="GO:0007156">
    <property type="term" value="P:homophilic cell adhesion via plasma membrane adhesion molecules"/>
    <property type="evidence" value="ECO:0007669"/>
    <property type="project" value="InterPro"/>
</dbReference>
<dbReference type="OrthoDB" id="6252479at2759"/>
<dbReference type="Pfam" id="PF08266">
    <property type="entry name" value="Cadherin_2"/>
    <property type="match status" value="1"/>
</dbReference>
<keyword evidence="2" id="KW-0812">Transmembrane</keyword>
<keyword evidence="7" id="KW-1133">Transmembrane helix</keyword>
<evidence type="ECO:0000256" key="2">
    <source>
        <dbReference type="ARBA" id="ARBA00022692"/>
    </source>
</evidence>
<dbReference type="SMART" id="SM00112">
    <property type="entry name" value="CA"/>
    <property type="match status" value="4"/>
</dbReference>
<dbReference type="EMBL" id="VYZG01003221">
    <property type="protein sequence ID" value="NWQ83403.1"/>
    <property type="molecule type" value="Genomic_DNA"/>
</dbReference>
<dbReference type="GO" id="GO:0005509">
    <property type="term" value="F:calcium ion binding"/>
    <property type="evidence" value="ECO:0007669"/>
    <property type="project" value="UniProtKB-UniRule"/>
</dbReference>
<feature type="chain" id="PRO_5029737772" evidence="12">
    <location>
        <begin position="21"/>
        <end position="559"/>
    </location>
</feature>
<feature type="region of interest" description="Disordered" evidence="11">
    <location>
        <begin position="348"/>
        <end position="369"/>
    </location>
</feature>
<evidence type="ECO:0000256" key="6">
    <source>
        <dbReference type="ARBA" id="ARBA00022889"/>
    </source>
</evidence>
<feature type="domain" description="Cadherin" evidence="13">
    <location>
        <begin position="234"/>
        <end position="338"/>
    </location>
</feature>
<proteinExistence type="predicted"/>
<dbReference type="PROSITE" id="PS50268">
    <property type="entry name" value="CADHERIN_2"/>
    <property type="match status" value="5"/>
</dbReference>
<evidence type="ECO:0000256" key="12">
    <source>
        <dbReference type="SAM" id="SignalP"/>
    </source>
</evidence>
<feature type="domain" description="Cadherin" evidence="13">
    <location>
        <begin position="339"/>
        <end position="454"/>
    </location>
</feature>
<feature type="domain" description="Cadherin" evidence="13">
    <location>
        <begin position="25"/>
        <end position="124"/>
    </location>
</feature>
<dbReference type="InterPro" id="IPR013164">
    <property type="entry name" value="Cadherin_N"/>
</dbReference>
<dbReference type="FunFam" id="2.60.40.60:FF:000018">
    <property type="entry name" value="Protocadherin gamma c3"/>
    <property type="match status" value="2"/>
</dbReference>
<evidence type="ECO:0000256" key="10">
    <source>
        <dbReference type="PROSITE-ProRule" id="PRU00043"/>
    </source>
</evidence>
<dbReference type="SUPFAM" id="SSF49313">
    <property type="entry name" value="Cadherin-like"/>
    <property type="match status" value="5"/>
</dbReference>
<gene>
    <name evidence="14" type="primary">Pcdhga1</name>
    <name evidence="14" type="ORF">COLPIC_R06005</name>
</gene>
<feature type="domain" description="Cadherin" evidence="13">
    <location>
        <begin position="455"/>
        <end position="559"/>
    </location>
</feature>
<keyword evidence="8" id="KW-0472">Membrane</keyword>
<dbReference type="FunFam" id="2.60.40.60:FF:000006">
    <property type="entry name" value="Protocadherin alpha 2"/>
    <property type="match status" value="1"/>
</dbReference>
<dbReference type="InterPro" id="IPR050174">
    <property type="entry name" value="Protocadherin/Cadherin-CA"/>
</dbReference>
<dbReference type="InterPro" id="IPR002126">
    <property type="entry name" value="Cadherin-like_dom"/>
</dbReference>
<evidence type="ECO:0000256" key="4">
    <source>
        <dbReference type="ARBA" id="ARBA00022737"/>
    </source>
</evidence>
<comment type="subcellular location">
    <subcellularLocation>
        <location evidence="1">Membrane</location>
        <topology evidence="1">Single-pass membrane protein</topology>
    </subcellularLocation>
</comment>
<feature type="region of interest" description="Disordered" evidence="11">
    <location>
        <begin position="132"/>
        <end position="161"/>
    </location>
</feature>
<feature type="non-terminal residue" evidence="14">
    <location>
        <position position="1"/>
    </location>
</feature>
<accession>A0A7K4SC97</accession>
<dbReference type="PANTHER" id="PTHR24028:SF234">
    <property type="entry name" value="PROTOCADHERIN GAMMA-A3"/>
    <property type="match status" value="1"/>
</dbReference>
<dbReference type="InterPro" id="IPR015919">
    <property type="entry name" value="Cadherin-like_sf"/>
</dbReference>
<evidence type="ECO:0000256" key="9">
    <source>
        <dbReference type="ARBA" id="ARBA00023180"/>
    </source>
</evidence>
<keyword evidence="15" id="KW-1185">Reference proteome</keyword>
<evidence type="ECO:0000256" key="11">
    <source>
        <dbReference type="SAM" id="MobiDB-lite"/>
    </source>
</evidence>
<feature type="non-terminal residue" evidence="14">
    <location>
        <position position="559"/>
    </location>
</feature>
<keyword evidence="6" id="KW-0130">Cell adhesion</keyword>
<evidence type="ECO:0000256" key="3">
    <source>
        <dbReference type="ARBA" id="ARBA00022729"/>
    </source>
</evidence>
<keyword evidence="9" id="KW-0325">Glycoprotein</keyword>
<dbReference type="InterPro" id="IPR020894">
    <property type="entry name" value="Cadherin_CS"/>
</dbReference>
<keyword evidence="4" id="KW-0677">Repeat</keyword>
<dbReference type="PROSITE" id="PS00232">
    <property type="entry name" value="CADHERIN_1"/>
    <property type="match status" value="3"/>
</dbReference>
<dbReference type="GO" id="GO:0005886">
    <property type="term" value="C:plasma membrane"/>
    <property type="evidence" value="ECO:0007669"/>
    <property type="project" value="InterPro"/>
</dbReference>
<reference evidence="14 15" key="1">
    <citation type="submission" date="2019-09" db="EMBL/GenBank/DDBJ databases">
        <title>Bird 10,000 Genomes (B10K) Project - Family phase.</title>
        <authorList>
            <person name="Zhang G."/>
        </authorList>
    </citation>
    <scope>NUCLEOTIDE SEQUENCE [LARGE SCALE GENOMIC DNA]</scope>
    <source>
        <strain evidence="14">B10K-DU-021-26</strain>
        <tissue evidence="14">Mixed tissue sample</tissue>
    </source>
</reference>
<protein>
    <submittedName>
        <fullName evidence="14">PCDG1 protein</fullName>
    </submittedName>
</protein>
<evidence type="ECO:0000313" key="14">
    <source>
        <dbReference type="EMBL" id="NWQ83403.1"/>
    </source>
</evidence>
<comment type="caution">
    <text evidence="14">The sequence shown here is derived from an EMBL/GenBank/DDBJ whole genome shotgun (WGS) entry which is preliminary data.</text>
</comment>
<name>A0A7K4SC97_COLPI</name>
<evidence type="ECO:0000256" key="8">
    <source>
        <dbReference type="ARBA" id="ARBA00023136"/>
    </source>
</evidence>
<dbReference type="Gene3D" id="2.60.40.60">
    <property type="entry name" value="Cadherins"/>
    <property type="match status" value="5"/>
</dbReference>
<dbReference type="CDD" id="cd11304">
    <property type="entry name" value="Cadherin_repeat"/>
    <property type="match status" value="5"/>
</dbReference>
<sequence length="559" mass="60697">RWERALLWGVLVVAWETAWGQLHYSIPEEMPKGSFVGNVATDLGLQLPALGDSGVRILDKGRKQYFALYGKTGHLVTAERIDREQLCESVQQCVLRCEMIVKGEIKIYGVEVKITDINDNDPSFREAEKELRLSETTAPGSRFPLPGAHDPDSGQNSVQSYELSGDEHFSLAVQTGPGGDQRPELVLVKTLDREAAAFHELVLRASDGGEPARTGTARIRVAVLDANDNAPVFSQAEYTVRVPEDVPVGSTLVTVTATDPDEGLNGHSKFSLQKVSIKASQIFHLDPETGAITLVRSLDFEEGDSYEMEVQAEDGGGLSDTAKFVITVTDVNDNAPQISVQSALTEISEDAPSGTVSTPPGVRFPLGSGRDPDIGTNSIQNYQLTPNSFFSLVVRESPDGTKQPELVLEKSLDREKQRNHNLILTAVDGGDPVRSGTAQIKISVTDANDNTPIFTKEVYKVQMLENLPEGSLAFQVKATDSDEGTNADITYSFSDISNRARQLFTLDSRTGDVKIKGSLDYEEGKHYEAMVEGKDGGGLSAHAKVHIDIIDVNDNAPTL</sequence>
<organism evidence="14 15">
    <name type="scientific">Columbina picui</name>
    <name type="common">Picui ground-dove</name>
    <dbReference type="NCBI Taxonomy" id="115618"/>
    <lineage>
        <taxon>Eukaryota</taxon>
        <taxon>Metazoa</taxon>
        <taxon>Chordata</taxon>
        <taxon>Craniata</taxon>
        <taxon>Vertebrata</taxon>
        <taxon>Euteleostomi</taxon>
        <taxon>Archelosauria</taxon>
        <taxon>Archosauria</taxon>
        <taxon>Dinosauria</taxon>
        <taxon>Saurischia</taxon>
        <taxon>Theropoda</taxon>
        <taxon>Coelurosauria</taxon>
        <taxon>Aves</taxon>
        <taxon>Neognathae</taxon>
        <taxon>Neoaves</taxon>
        <taxon>Columbimorphae</taxon>
        <taxon>Columbiformes</taxon>
        <taxon>Columbidae</taxon>
        <taxon>Columbina</taxon>
    </lineage>
</organism>
<evidence type="ECO:0000256" key="7">
    <source>
        <dbReference type="ARBA" id="ARBA00022989"/>
    </source>
</evidence>
<dbReference type="FunFam" id="2.60.40.60:FF:000002">
    <property type="entry name" value="Protocadherin alpha 2"/>
    <property type="match status" value="2"/>
</dbReference>
<dbReference type="PANTHER" id="PTHR24028">
    <property type="entry name" value="CADHERIN-87A"/>
    <property type="match status" value="1"/>
</dbReference>
<evidence type="ECO:0000313" key="15">
    <source>
        <dbReference type="Proteomes" id="UP000530263"/>
    </source>
</evidence>